<name>A0A557PA86_9VIBR</name>
<dbReference type="OrthoDB" id="9789995at2"/>
<feature type="active site" description="Thioimide intermediate" evidence="5">
    <location>
        <position position="196"/>
    </location>
</feature>
<reference evidence="7" key="1">
    <citation type="journal article" date="2014" name="Int. J. Syst. Evol. Microbiol.">
        <title>Complete genome of a new Firmicutes species belonging to the dominant human colonic microbiota ('Ruminococcus bicirculans') reveals two chromosomes and a selective capacity to utilize plant glucans.</title>
        <authorList>
            <consortium name="NISC Comparative Sequencing Program"/>
            <person name="Wegmann U."/>
            <person name="Louis P."/>
            <person name="Goesmann A."/>
            <person name="Henrissat B."/>
            <person name="Duncan S.H."/>
            <person name="Flint H.J."/>
        </authorList>
    </citation>
    <scope>NUCLEOTIDE SEQUENCE</scope>
    <source>
        <strain evidence="7">NBRC 111146</strain>
    </source>
</reference>
<evidence type="ECO:0000313" key="10">
    <source>
        <dbReference type="Proteomes" id="UP001157156"/>
    </source>
</evidence>
<evidence type="ECO:0000256" key="4">
    <source>
        <dbReference type="ARBA" id="ARBA00023002"/>
    </source>
</evidence>
<keyword evidence="2 5" id="KW-0671">Queuosine biosynthesis</keyword>
<comment type="subunit">
    <text evidence="5">Homodimer.</text>
</comment>
<dbReference type="EMBL" id="VMKJ01000009">
    <property type="protein sequence ID" value="TVO37559.1"/>
    <property type="molecule type" value="Genomic_DNA"/>
</dbReference>
<dbReference type="PANTHER" id="PTHR34354">
    <property type="entry name" value="NADPH-DEPENDENT 7-CYANO-7-DEAZAGUANINE REDUCTASE"/>
    <property type="match status" value="1"/>
</dbReference>
<dbReference type="Proteomes" id="UP001157156">
    <property type="component" value="Unassembled WGS sequence"/>
</dbReference>
<dbReference type="HAMAP" id="MF_00817">
    <property type="entry name" value="QueF_type2"/>
    <property type="match status" value="1"/>
</dbReference>
<evidence type="ECO:0000256" key="3">
    <source>
        <dbReference type="ARBA" id="ARBA00022857"/>
    </source>
</evidence>
<keyword evidence="4 5" id="KW-0560">Oxidoreductase</keyword>
<evidence type="ECO:0000256" key="1">
    <source>
        <dbReference type="ARBA" id="ARBA00022490"/>
    </source>
</evidence>
<dbReference type="GO" id="GO:0033739">
    <property type="term" value="F:preQ1 synthase activity"/>
    <property type="evidence" value="ECO:0007669"/>
    <property type="project" value="UniProtKB-UniRule"/>
</dbReference>
<evidence type="ECO:0000259" key="6">
    <source>
        <dbReference type="Pfam" id="PF14819"/>
    </source>
</evidence>
<reference evidence="7" key="4">
    <citation type="submission" date="2023-01" db="EMBL/GenBank/DDBJ databases">
        <title>Draft genome sequence of Vibrio algivorus strain NBRC 111146.</title>
        <authorList>
            <person name="Sun Q."/>
            <person name="Mori K."/>
        </authorList>
    </citation>
    <scope>NUCLEOTIDE SEQUENCE</scope>
    <source>
        <strain evidence="7">NBRC 111146</strain>
    </source>
</reference>
<dbReference type="GO" id="GO:0005737">
    <property type="term" value="C:cytoplasm"/>
    <property type="evidence" value="ECO:0007669"/>
    <property type="project" value="UniProtKB-SubCell"/>
</dbReference>
<reference evidence="8 9" key="3">
    <citation type="submission" date="2019-07" db="EMBL/GenBank/DDBJ databases">
        <title>The draft genome sequence of Vibrio algivorus M1486.</title>
        <authorList>
            <person name="Meng X."/>
        </authorList>
    </citation>
    <scope>NUCLEOTIDE SEQUENCE [LARGE SCALE GENOMIC DNA]</scope>
    <source>
        <strain evidence="8 9">M1486</strain>
    </source>
</reference>
<feature type="binding site" evidence="5">
    <location>
        <begin position="95"/>
        <end position="97"/>
    </location>
    <ligand>
        <name>substrate</name>
    </ligand>
</feature>
<keyword evidence="10" id="KW-1185">Reference proteome</keyword>
<evidence type="ECO:0000256" key="5">
    <source>
        <dbReference type="HAMAP-Rule" id="MF_00817"/>
    </source>
</evidence>
<sequence>MTHSSKQTKYANAKELQGLTLGQATQYSHDYDASLLQPVPRSLNRDDLGLKDSAELPFVGSDIWTLYELSWLNIKGLPQVAIGDVILPPTSPNLIESKSFKLYLNSFNQTRFESWQQVKQIIAQDLSHCAGEAVEVTLHSLSHYTQQPITTMQGQCIDDQDIEISDYQFDESYLKGSTFPKKVSECLHSHLLKSNCLITNQPDWGSVEIEYTGNKINQEALLRYLVSFREHNEFHEQCVERIFCDIMKYCQPEKLSVYARYTRRGGLDINPFRSTHLSKPSQMTRMARQ</sequence>
<evidence type="ECO:0000313" key="9">
    <source>
        <dbReference type="Proteomes" id="UP000319828"/>
    </source>
</evidence>
<evidence type="ECO:0000313" key="7">
    <source>
        <dbReference type="EMBL" id="GLT15590.1"/>
    </source>
</evidence>
<comment type="function">
    <text evidence="5">Catalyzes the NADPH-dependent reduction of 7-cyano-7-deazaguanine (preQ0) to 7-aminomethyl-7-deazaguanine (preQ1).</text>
</comment>
<accession>A0A557PA86</accession>
<feature type="binding site" evidence="5">
    <location>
        <begin position="235"/>
        <end position="236"/>
    </location>
    <ligand>
        <name>substrate</name>
    </ligand>
</feature>
<proteinExistence type="inferred from homology"/>
<dbReference type="InterPro" id="IPR029139">
    <property type="entry name" value="QueF_N"/>
</dbReference>
<comment type="catalytic activity">
    <reaction evidence="5">
        <text>7-aminomethyl-7-carbaguanine + 2 NADP(+) = 7-cyano-7-carbaguanine + 2 NADPH + 3 H(+)</text>
        <dbReference type="Rhea" id="RHEA:13409"/>
        <dbReference type="ChEBI" id="CHEBI:15378"/>
        <dbReference type="ChEBI" id="CHEBI:45075"/>
        <dbReference type="ChEBI" id="CHEBI:57783"/>
        <dbReference type="ChEBI" id="CHEBI:58349"/>
        <dbReference type="ChEBI" id="CHEBI:58703"/>
        <dbReference type="EC" id="1.7.1.13"/>
    </reaction>
</comment>
<dbReference type="RefSeq" id="WP_089123383.1">
    <property type="nucleotide sequence ID" value="NZ_BSPV01000009.1"/>
</dbReference>
<dbReference type="PANTHER" id="PTHR34354:SF1">
    <property type="entry name" value="NADPH-DEPENDENT 7-CYANO-7-DEAZAGUANINE REDUCTASE"/>
    <property type="match status" value="1"/>
</dbReference>
<comment type="pathway">
    <text evidence="5">tRNA modification; tRNA-queuosine biosynthesis.</text>
</comment>
<dbReference type="InterPro" id="IPR016428">
    <property type="entry name" value="QueF_type2"/>
</dbReference>
<dbReference type="Gene3D" id="3.30.1130.10">
    <property type="match status" value="2"/>
</dbReference>
<dbReference type="InterPro" id="IPR029500">
    <property type="entry name" value="QueF"/>
</dbReference>
<comment type="caution">
    <text evidence="8">The sequence shown here is derived from an EMBL/GenBank/DDBJ whole genome shotgun (WGS) entry which is preliminary data.</text>
</comment>
<feature type="binding site" evidence="5">
    <location>
        <begin position="97"/>
        <end position="98"/>
    </location>
    <ligand>
        <name>NADPH</name>
        <dbReference type="ChEBI" id="CHEBI:57783"/>
    </ligand>
</feature>
<dbReference type="GO" id="GO:0008616">
    <property type="term" value="P:tRNA queuosine(34) biosynthetic process"/>
    <property type="evidence" value="ECO:0007669"/>
    <property type="project" value="UniProtKB-UniRule"/>
</dbReference>
<dbReference type="InterPro" id="IPR043133">
    <property type="entry name" value="GTP-CH-I_C/QueF"/>
</dbReference>
<dbReference type="EC" id="1.7.1.13" evidence="5"/>
<dbReference type="PIRSF" id="PIRSF004750">
    <property type="entry name" value="Nitrile_oxidored_YqcD_prd"/>
    <property type="match status" value="1"/>
</dbReference>
<dbReference type="AlphaFoldDB" id="A0A557PA86"/>
<gene>
    <name evidence="5 8" type="primary">queF</name>
    <name evidence="8" type="ORF">FOF44_06300</name>
    <name evidence="7" type="ORF">GCM10007931_25650</name>
</gene>
<feature type="active site" description="Proton donor" evidence="5">
    <location>
        <position position="203"/>
    </location>
</feature>
<comment type="similarity">
    <text evidence="5">Belongs to the GTP cyclohydrolase I family. QueF type 2 subfamily.</text>
</comment>
<comment type="subcellular location">
    <subcellularLocation>
        <location evidence="5">Cytoplasm</location>
    </subcellularLocation>
</comment>
<dbReference type="UniPathway" id="UPA00392"/>
<dbReference type="EMBL" id="BSPV01000009">
    <property type="protein sequence ID" value="GLT15590.1"/>
    <property type="molecule type" value="Genomic_DNA"/>
</dbReference>
<feature type="domain" description="NADPH-dependent 7-cyano-7-deazaguanine reductase N-terminal" evidence="6">
    <location>
        <begin position="27"/>
        <end position="138"/>
    </location>
</feature>
<dbReference type="Pfam" id="PF14819">
    <property type="entry name" value="QueF_N"/>
    <property type="match status" value="1"/>
</dbReference>
<feature type="binding site" evidence="5">
    <location>
        <begin position="264"/>
        <end position="265"/>
    </location>
    <ligand>
        <name>NADPH</name>
        <dbReference type="ChEBI" id="CHEBI:57783"/>
    </ligand>
</feature>
<keyword evidence="3 5" id="KW-0521">NADP</keyword>
<reference evidence="10" key="2">
    <citation type="journal article" date="2019" name="Int. J. Syst. Evol. Microbiol.">
        <title>The Global Catalogue of Microorganisms (GCM) 10K type strain sequencing project: providing services to taxonomists for standard genome sequencing and annotation.</title>
        <authorList>
            <consortium name="The Broad Institute Genomics Platform"/>
            <consortium name="The Broad Institute Genome Sequencing Center for Infectious Disease"/>
            <person name="Wu L."/>
            <person name="Ma J."/>
        </authorList>
    </citation>
    <scope>NUCLEOTIDE SEQUENCE [LARGE SCALE GENOMIC DNA]</scope>
    <source>
        <strain evidence="10">NBRC 111146</strain>
    </source>
</reference>
<organism evidence="8 9">
    <name type="scientific">Vibrio algivorus</name>
    <dbReference type="NCBI Taxonomy" id="1667024"/>
    <lineage>
        <taxon>Bacteria</taxon>
        <taxon>Pseudomonadati</taxon>
        <taxon>Pseudomonadota</taxon>
        <taxon>Gammaproteobacteria</taxon>
        <taxon>Vibrionales</taxon>
        <taxon>Vibrionaceae</taxon>
        <taxon>Vibrio</taxon>
    </lineage>
</organism>
<dbReference type="InterPro" id="IPR050084">
    <property type="entry name" value="NADPH_dep_7-cyano-7-deazaG_red"/>
</dbReference>
<dbReference type="Proteomes" id="UP000319828">
    <property type="component" value="Unassembled WGS sequence"/>
</dbReference>
<evidence type="ECO:0000256" key="2">
    <source>
        <dbReference type="ARBA" id="ARBA00022785"/>
    </source>
</evidence>
<dbReference type="Pfam" id="PF14489">
    <property type="entry name" value="QueF"/>
    <property type="match status" value="1"/>
</dbReference>
<dbReference type="SUPFAM" id="SSF55620">
    <property type="entry name" value="Tetrahydrobiopterin biosynthesis enzymes-like"/>
    <property type="match status" value="1"/>
</dbReference>
<dbReference type="NCBIfam" id="TIGR03138">
    <property type="entry name" value="QueF"/>
    <property type="match status" value="1"/>
</dbReference>
<evidence type="ECO:0000313" key="8">
    <source>
        <dbReference type="EMBL" id="TVO37559.1"/>
    </source>
</evidence>
<keyword evidence="1 5" id="KW-0963">Cytoplasm</keyword>
<protein>
    <recommendedName>
        <fullName evidence="5">NADPH-dependent 7-cyano-7-deazaguanine reductase</fullName>
        <ecNumber evidence="5">1.7.1.13</ecNumber>
    </recommendedName>
    <alternativeName>
        <fullName evidence="5">7-cyano-7-carbaguanine reductase</fullName>
    </alternativeName>
    <alternativeName>
        <fullName evidence="5">NADPH-dependent nitrile oxidoreductase</fullName>
    </alternativeName>
    <alternativeName>
        <fullName evidence="5">PreQ(0) reductase</fullName>
    </alternativeName>
</protein>